<keyword evidence="2" id="KW-1185">Reference proteome</keyword>
<gene>
    <name evidence="1" type="ORF">MAE02_62440</name>
</gene>
<protein>
    <submittedName>
        <fullName evidence="1">Uncharacterized protein</fullName>
    </submittedName>
</protein>
<dbReference type="EMBL" id="BJYU01000206">
    <property type="protein sequence ID" value="GEO18548.1"/>
    <property type="molecule type" value="Genomic_DNA"/>
</dbReference>
<comment type="caution">
    <text evidence="1">The sequence shown here is derived from an EMBL/GenBank/DDBJ whole genome shotgun (WGS) entry which is preliminary data.</text>
</comment>
<accession>A0A512C2V8</accession>
<dbReference type="AlphaFoldDB" id="A0A512C2V8"/>
<sequence>MKPLVEPSRSAWNPQSIVPVPFACSDERAMVERLSDFPWVIVRIDCPLCPHRKGQYRLARLAAECGADIQLCDLLDRIALDCPRKSLPWERPPGQYDPKCKARFTDLENVSRPPPDIPPMMRRLTVIQRGKG</sequence>
<proteinExistence type="predicted"/>
<reference evidence="1 2" key="1">
    <citation type="submission" date="2019-07" db="EMBL/GenBank/DDBJ databases">
        <title>Whole genome shotgun sequence of Microvirga aerophila NBRC 106136.</title>
        <authorList>
            <person name="Hosoyama A."/>
            <person name="Uohara A."/>
            <person name="Ohji S."/>
            <person name="Ichikawa N."/>
        </authorList>
    </citation>
    <scope>NUCLEOTIDE SEQUENCE [LARGE SCALE GENOMIC DNA]</scope>
    <source>
        <strain evidence="1 2">NBRC 106136</strain>
    </source>
</reference>
<evidence type="ECO:0000313" key="2">
    <source>
        <dbReference type="Proteomes" id="UP000321085"/>
    </source>
</evidence>
<name>A0A512C2V8_9HYPH</name>
<dbReference type="Proteomes" id="UP000321085">
    <property type="component" value="Unassembled WGS sequence"/>
</dbReference>
<evidence type="ECO:0000313" key="1">
    <source>
        <dbReference type="EMBL" id="GEO18548.1"/>
    </source>
</evidence>
<organism evidence="1 2">
    <name type="scientific">Microvirga aerophila</name>
    <dbReference type="NCBI Taxonomy" id="670291"/>
    <lineage>
        <taxon>Bacteria</taxon>
        <taxon>Pseudomonadati</taxon>
        <taxon>Pseudomonadota</taxon>
        <taxon>Alphaproteobacteria</taxon>
        <taxon>Hyphomicrobiales</taxon>
        <taxon>Methylobacteriaceae</taxon>
        <taxon>Microvirga</taxon>
    </lineage>
</organism>